<accession>A0ABX8JAS0</accession>
<reference evidence="2 3" key="1">
    <citation type="submission" date="2021-06" db="EMBL/GenBank/DDBJ databases">
        <title>Gemonas diversity in paddy soil.</title>
        <authorList>
            <person name="Liu G."/>
        </authorList>
    </citation>
    <scope>NUCLEOTIDE SEQUENCE [LARGE SCALE GENOMIC DNA]</scope>
    <source>
        <strain evidence="2 3">RG10</strain>
    </source>
</reference>
<dbReference type="EMBL" id="CP076723">
    <property type="protein sequence ID" value="QWV94487.1"/>
    <property type="molecule type" value="Genomic_DNA"/>
</dbReference>
<name>A0ABX8JAS0_9BACT</name>
<evidence type="ECO:0000256" key="1">
    <source>
        <dbReference type="SAM" id="MobiDB-lite"/>
    </source>
</evidence>
<gene>
    <name evidence="2" type="ORF">KP004_04690</name>
</gene>
<dbReference type="RefSeq" id="WP_216801227.1">
    <property type="nucleotide sequence ID" value="NZ_CP076723.1"/>
</dbReference>
<proteinExistence type="predicted"/>
<dbReference type="Proteomes" id="UP000683557">
    <property type="component" value="Chromosome"/>
</dbReference>
<keyword evidence="3" id="KW-1185">Reference proteome</keyword>
<evidence type="ECO:0000313" key="3">
    <source>
        <dbReference type="Proteomes" id="UP000683557"/>
    </source>
</evidence>
<organism evidence="2 3">
    <name type="scientific">Geomonas oryzisoli</name>
    <dbReference type="NCBI Taxonomy" id="2847992"/>
    <lineage>
        <taxon>Bacteria</taxon>
        <taxon>Pseudomonadati</taxon>
        <taxon>Thermodesulfobacteriota</taxon>
        <taxon>Desulfuromonadia</taxon>
        <taxon>Geobacterales</taxon>
        <taxon>Geobacteraceae</taxon>
        <taxon>Geomonas</taxon>
    </lineage>
</organism>
<feature type="region of interest" description="Disordered" evidence="1">
    <location>
        <begin position="22"/>
        <end position="45"/>
    </location>
</feature>
<protein>
    <submittedName>
        <fullName evidence="2">Uncharacterized protein</fullName>
    </submittedName>
</protein>
<sequence length="139" mass="15136">MISALSAYKAMIQASVGAKSPVKEKESAAAGSMPDGAQENRAADADLVDISTSQDVFGAVDNFFNLGASNRFDAFHKLSPEDKEQFVQIVADLAKAGYMGYEELVVNHKVERHDLENKIGDQRIRGARVYDNAKDTPRS</sequence>
<evidence type="ECO:0000313" key="2">
    <source>
        <dbReference type="EMBL" id="QWV94487.1"/>
    </source>
</evidence>